<organism evidence="2 3">
    <name type="scientific">Desulfobacca acetoxidans (strain ATCC 700848 / DSM 11109 / ASRB2)</name>
    <dbReference type="NCBI Taxonomy" id="880072"/>
    <lineage>
        <taxon>Bacteria</taxon>
        <taxon>Pseudomonadati</taxon>
        <taxon>Thermodesulfobacteriota</taxon>
        <taxon>Desulfobaccia</taxon>
        <taxon>Desulfobaccales</taxon>
        <taxon>Desulfobaccaceae</taxon>
        <taxon>Desulfobacca</taxon>
    </lineage>
</organism>
<evidence type="ECO:0008006" key="4">
    <source>
        <dbReference type="Google" id="ProtNLM"/>
    </source>
</evidence>
<name>F2NJJ2_DESAR</name>
<feature type="transmembrane region" description="Helical" evidence="1">
    <location>
        <begin position="129"/>
        <end position="150"/>
    </location>
</feature>
<feature type="transmembrane region" description="Helical" evidence="1">
    <location>
        <begin position="238"/>
        <end position="267"/>
    </location>
</feature>
<feature type="transmembrane region" description="Helical" evidence="1">
    <location>
        <begin position="287"/>
        <end position="307"/>
    </location>
</feature>
<feature type="transmembrane region" description="Helical" evidence="1">
    <location>
        <begin position="492"/>
        <end position="518"/>
    </location>
</feature>
<feature type="transmembrane region" description="Helical" evidence="1">
    <location>
        <begin position="433"/>
        <end position="455"/>
    </location>
</feature>
<feature type="transmembrane region" description="Helical" evidence="1">
    <location>
        <begin position="175"/>
        <end position="195"/>
    </location>
</feature>
<dbReference type="HOGENOM" id="CLU_508738_0_0_7"/>
<feature type="transmembrane region" description="Helical" evidence="1">
    <location>
        <begin position="467"/>
        <end position="486"/>
    </location>
</feature>
<reference evidence="2 3" key="1">
    <citation type="journal article" date="2011" name="Stand. Genomic Sci.">
        <title>Complete genome sequence of the acetate-degrading sulfate reducer Desulfobacca acetoxidans type strain (ASRB2).</title>
        <authorList>
            <person name="Goker M."/>
            <person name="Teshima H."/>
            <person name="Lapidus A."/>
            <person name="Nolan M."/>
            <person name="Lucas S."/>
            <person name="Hammon N."/>
            <person name="Deshpande S."/>
            <person name="Cheng J.F."/>
            <person name="Tapia R."/>
            <person name="Han C."/>
            <person name="Goodwin L."/>
            <person name="Pitluck S."/>
            <person name="Huntemann M."/>
            <person name="Liolios K."/>
            <person name="Ivanova N."/>
            <person name="Pagani I."/>
            <person name="Mavromatis K."/>
            <person name="Ovchinikova G."/>
            <person name="Pati A."/>
            <person name="Chen A."/>
            <person name="Palaniappan K."/>
            <person name="Land M."/>
            <person name="Hauser L."/>
            <person name="Brambilla E.M."/>
            <person name="Rohde M."/>
            <person name="Spring S."/>
            <person name="Detter J.C."/>
            <person name="Woyke T."/>
            <person name="Bristow J."/>
            <person name="Eisen J.A."/>
            <person name="Markowitz V."/>
            <person name="Hugenholtz P."/>
            <person name="Kyrpides N.C."/>
            <person name="Klenk H.P."/>
        </authorList>
    </citation>
    <scope>NUCLEOTIDE SEQUENCE [LARGE SCALE GENOMIC DNA]</scope>
    <source>
        <strain evidence="3">ATCC 700848 / DSM 11109 / ASRB2</strain>
    </source>
</reference>
<gene>
    <name evidence="2" type="ordered locus">Desac_1656</name>
</gene>
<feature type="transmembrane region" description="Helical" evidence="1">
    <location>
        <begin position="207"/>
        <end position="226"/>
    </location>
</feature>
<reference evidence="3" key="2">
    <citation type="submission" date="2011-03" db="EMBL/GenBank/DDBJ databases">
        <title>The complete genome of Desulfobacca acetoxidans DSM 11109.</title>
        <authorList>
            <consortium name="US DOE Joint Genome Institute (JGI-PGF)"/>
            <person name="Lucas S."/>
            <person name="Copeland A."/>
            <person name="Lapidus A."/>
            <person name="Bruce D."/>
            <person name="Goodwin L."/>
            <person name="Pitluck S."/>
            <person name="Peters L."/>
            <person name="Kyrpides N."/>
            <person name="Mavromatis K."/>
            <person name="Ivanova N."/>
            <person name="Ovchinnikova G."/>
            <person name="Teshima H."/>
            <person name="Detter J.C."/>
            <person name="Han C."/>
            <person name="Land M."/>
            <person name="Hauser L."/>
            <person name="Markowitz V."/>
            <person name="Cheng J.-F."/>
            <person name="Hugenholtz P."/>
            <person name="Woyke T."/>
            <person name="Wu D."/>
            <person name="Spring S."/>
            <person name="Schueler E."/>
            <person name="Brambilla E."/>
            <person name="Klenk H.-P."/>
            <person name="Eisen J.A."/>
        </authorList>
    </citation>
    <scope>NUCLEOTIDE SEQUENCE [LARGE SCALE GENOMIC DNA]</scope>
    <source>
        <strain evidence="3">ATCC 700848 / DSM 11109 / ASRB2</strain>
    </source>
</reference>
<feature type="transmembrane region" description="Helical" evidence="1">
    <location>
        <begin position="409"/>
        <end position="427"/>
    </location>
</feature>
<dbReference type="STRING" id="880072.Desac_1656"/>
<dbReference type="Proteomes" id="UP000000483">
    <property type="component" value="Chromosome"/>
</dbReference>
<dbReference type="EMBL" id="CP002629">
    <property type="protein sequence ID" value="AEB09504.1"/>
    <property type="molecule type" value="Genomic_DNA"/>
</dbReference>
<evidence type="ECO:0000313" key="3">
    <source>
        <dbReference type="Proteomes" id="UP000000483"/>
    </source>
</evidence>
<keyword evidence="3" id="KW-1185">Reference proteome</keyword>
<keyword evidence="1" id="KW-1133">Transmembrane helix</keyword>
<evidence type="ECO:0000256" key="1">
    <source>
        <dbReference type="SAM" id="Phobius"/>
    </source>
</evidence>
<keyword evidence="1" id="KW-0472">Membrane</keyword>
<keyword evidence="1" id="KW-0812">Transmembrane</keyword>
<feature type="transmembrane region" description="Helical" evidence="1">
    <location>
        <begin position="33"/>
        <end position="50"/>
    </location>
</feature>
<feature type="transmembrane region" description="Helical" evidence="1">
    <location>
        <begin position="56"/>
        <end position="75"/>
    </location>
</feature>
<sequence length="535" mass="60178">MNQRPGPHKPRPRLVTKTQGNCMGSTPAIKSPGYAALLGGALFLCFFPFLPEQGAATLSLSLFLTALLAALFLYPLLRGWVDGQVDLFHPISFAVLAYLFPNYVIKSLYLLFHGWPEGQSSCPLYLPQYQLMALLLVLLAYLALALGYWLRLGERLGQMLPAPPHFPLDPGESRGLLLALFLGGYLLIYVLAATWSGFYEREHETTWRQLSCIGYYCFFLMAFLYFRHPAAAPRLKLPLLFMAVITAAFLLTSGSRYALLMHIMYFLGAWQFARGRGLSRSTLLKALAVPIILLPLVLVISTNYRLVAYKNYGSRSHETASKRIDNFSEAIVKTLNSNVSENVDFAYEILINRLPGLDTLIVVLSAGPQAKALERAFGIDNNIPDDLFWMLVPRLFYPEKPIMMERGKYFGYIYWGQPLSIYSFPALTPIADLYRFGGVLALFVGMLVMGIFLKVVRTWLIGKEGQVGAYAALFYIYLITPLRGAFESSYTSLFFVTSRCLVVLYSFVLLIYLCYLLLNRPSVSSKKAIYRQPPA</sequence>
<feature type="transmembrane region" description="Helical" evidence="1">
    <location>
        <begin position="87"/>
        <end position="109"/>
    </location>
</feature>
<protein>
    <recommendedName>
        <fullName evidence="4">O-antigen polysaccharide polymerase Wzy</fullName>
    </recommendedName>
</protein>
<proteinExistence type="predicted"/>
<accession>F2NJJ2</accession>
<evidence type="ECO:0000313" key="2">
    <source>
        <dbReference type="EMBL" id="AEB09504.1"/>
    </source>
</evidence>
<dbReference type="AlphaFoldDB" id="F2NJJ2"/>
<dbReference type="KEGG" id="dao:Desac_1656"/>